<dbReference type="HOGENOM" id="CLU_165482_0_0_6"/>
<dbReference type="InterPro" id="IPR007420">
    <property type="entry name" value="DUF465"/>
</dbReference>
<dbReference type="STRING" id="225849.swp_3998"/>
<gene>
    <name evidence="1" type="ordered locus">swp_3998</name>
</gene>
<sequence>MWVIDNLVVQTPGVAMLNENHALIFDFPEFKQDIVHLNHKDPAFEEQSKQYHLLDYEIRKLEVNGSPTDDEHMHQLKVQRANLKDVLFQMLQAHHK</sequence>
<dbReference type="InterPro" id="IPR038444">
    <property type="entry name" value="DUF465_sf"/>
</dbReference>
<evidence type="ECO:0008006" key="3">
    <source>
        <dbReference type="Google" id="ProtNLM"/>
    </source>
</evidence>
<dbReference type="Pfam" id="PF04325">
    <property type="entry name" value="DUF465"/>
    <property type="match status" value="1"/>
</dbReference>
<dbReference type="EMBL" id="CP000472">
    <property type="protein sequence ID" value="ACJ30668.1"/>
    <property type="molecule type" value="Genomic_DNA"/>
</dbReference>
<reference evidence="1 2" key="1">
    <citation type="journal article" date="2008" name="PLoS ONE">
        <title>Environmental adaptation: genomic analysis of the piezotolerant and psychrotolerant deep-sea iron reducing bacterium Shewanella piezotolerans WP3.</title>
        <authorList>
            <person name="Wang F."/>
            <person name="Wang J."/>
            <person name="Jian H."/>
            <person name="Zhang B."/>
            <person name="Li S."/>
            <person name="Wang F."/>
            <person name="Zeng X."/>
            <person name="Gao L."/>
            <person name="Bartlett D.H."/>
            <person name="Yu J."/>
            <person name="Hu S."/>
            <person name="Xiao X."/>
        </authorList>
    </citation>
    <scope>NUCLEOTIDE SEQUENCE [LARGE SCALE GENOMIC DNA]</scope>
    <source>
        <strain evidence="2">WP3 / JCM 13877</strain>
    </source>
</reference>
<protein>
    <recommendedName>
        <fullName evidence="3">DUF465 domain-containing protein</fullName>
    </recommendedName>
</protein>
<evidence type="ECO:0000313" key="2">
    <source>
        <dbReference type="Proteomes" id="UP000000753"/>
    </source>
</evidence>
<dbReference type="AlphaFoldDB" id="B8CSP2"/>
<proteinExistence type="predicted"/>
<dbReference type="KEGG" id="swp:swp_3998"/>
<name>B8CSP2_SHEPW</name>
<dbReference type="Proteomes" id="UP000000753">
    <property type="component" value="Chromosome"/>
</dbReference>
<evidence type="ECO:0000313" key="1">
    <source>
        <dbReference type="EMBL" id="ACJ30668.1"/>
    </source>
</evidence>
<dbReference type="eggNOG" id="COG2841">
    <property type="taxonomic scope" value="Bacteria"/>
</dbReference>
<organism evidence="1 2">
    <name type="scientific">Shewanella piezotolerans (strain WP3 / JCM 13877)</name>
    <dbReference type="NCBI Taxonomy" id="225849"/>
    <lineage>
        <taxon>Bacteria</taxon>
        <taxon>Pseudomonadati</taxon>
        <taxon>Pseudomonadota</taxon>
        <taxon>Gammaproteobacteria</taxon>
        <taxon>Alteromonadales</taxon>
        <taxon>Shewanellaceae</taxon>
        <taxon>Shewanella</taxon>
    </lineage>
</organism>
<dbReference type="Gene3D" id="6.10.280.50">
    <property type="match status" value="1"/>
</dbReference>
<keyword evidence="2" id="KW-1185">Reference proteome</keyword>
<accession>B8CSP2</accession>